<proteinExistence type="predicted"/>
<comment type="caution">
    <text evidence="1">The sequence shown here is derived from an EMBL/GenBank/DDBJ whole genome shotgun (WGS) entry which is preliminary data.</text>
</comment>
<reference evidence="1 2" key="1">
    <citation type="submission" date="2021-06" db="EMBL/GenBank/DDBJ databases">
        <authorList>
            <person name="Palmer J.M."/>
        </authorList>
    </citation>
    <scope>NUCLEOTIDE SEQUENCE [LARGE SCALE GENOMIC DNA]</scope>
    <source>
        <strain evidence="1 2">GA_2019</strain>
        <tissue evidence="1">Muscle</tissue>
    </source>
</reference>
<sequence length="313" mass="33656">MSYDLHGICEGCLGPDHARLALTPQSTCPSCRRLPLEEKQRRLDIFSPLEGEFPVADQCSIFGVGRESDDSASETATDISTPFLRTEGMEADAKSVQAQGLLMSATTPFPAMGALVSAMPDIIAKVAEAKGVPVPAPLAQLPTDDLAGKFAPAQSTRRDLVWPRFPAVTAYLSGAAAEPLQLKAPVSTFTPFMRMESLTDQGFSPSSCSGAQSITARLTDRSHQCAAQVAAATNNTAFLAYAISKKAREMELPPEDVEEFCNLADTILNLCAASAVCSSRIAAWQTLLQRQMWLRLSSSIPEDFKRELLEGLI</sequence>
<organism evidence="1 2">
    <name type="scientific">Goodea atripinnis</name>
    <dbReference type="NCBI Taxonomy" id="208336"/>
    <lineage>
        <taxon>Eukaryota</taxon>
        <taxon>Metazoa</taxon>
        <taxon>Chordata</taxon>
        <taxon>Craniata</taxon>
        <taxon>Vertebrata</taxon>
        <taxon>Euteleostomi</taxon>
        <taxon>Actinopterygii</taxon>
        <taxon>Neopterygii</taxon>
        <taxon>Teleostei</taxon>
        <taxon>Neoteleostei</taxon>
        <taxon>Acanthomorphata</taxon>
        <taxon>Ovalentaria</taxon>
        <taxon>Atherinomorphae</taxon>
        <taxon>Cyprinodontiformes</taxon>
        <taxon>Goodeidae</taxon>
        <taxon>Goodea</taxon>
    </lineage>
</organism>
<dbReference type="Proteomes" id="UP001476798">
    <property type="component" value="Unassembled WGS sequence"/>
</dbReference>
<protein>
    <submittedName>
        <fullName evidence="1">Uncharacterized protein</fullName>
    </submittedName>
</protein>
<gene>
    <name evidence="1" type="ORF">GOODEAATRI_031874</name>
</gene>
<evidence type="ECO:0000313" key="1">
    <source>
        <dbReference type="EMBL" id="MEQ2180069.1"/>
    </source>
</evidence>
<dbReference type="EMBL" id="JAHRIO010065625">
    <property type="protein sequence ID" value="MEQ2180069.1"/>
    <property type="molecule type" value="Genomic_DNA"/>
</dbReference>
<evidence type="ECO:0000313" key="2">
    <source>
        <dbReference type="Proteomes" id="UP001476798"/>
    </source>
</evidence>
<accession>A0ABV0P9G0</accession>
<feature type="non-terminal residue" evidence="1">
    <location>
        <position position="313"/>
    </location>
</feature>
<name>A0ABV0P9G0_9TELE</name>
<keyword evidence="2" id="KW-1185">Reference proteome</keyword>